<evidence type="ECO:0000313" key="2">
    <source>
        <dbReference type="EMBL" id="KAJ1122396.1"/>
    </source>
</evidence>
<evidence type="ECO:0000256" key="1">
    <source>
        <dbReference type="SAM" id="MobiDB-lite"/>
    </source>
</evidence>
<accession>A0AAV7P460</accession>
<feature type="region of interest" description="Disordered" evidence="1">
    <location>
        <begin position="65"/>
        <end position="85"/>
    </location>
</feature>
<reference evidence="2" key="1">
    <citation type="journal article" date="2022" name="bioRxiv">
        <title>Sequencing and chromosome-scale assembly of the giantPleurodeles waltlgenome.</title>
        <authorList>
            <person name="Brown T."/>
            <person name="Elewa A."/>
            <person name="Iarovenko S."/>
            <person name="Subramanian E."/>
            <person name="Araus A.J."/>
            <person name="Petzold A."/>
            <person name="Susuki M."/>
            <person name="Suzuki K.-i.T."/>
            <person name="Hayashi T."/>
            <person name="Toyoda A."/>
            <person name="Oliveira C."/>
            <person name="Osipova E."/>
            <person name="Leigh N.D."/>
            <person name="Simon A."/>
            <person name="Yun M.H."/>
        </authorList>
    </citation>
    <scope>NUCLEOTIDE SEQUENCE</scope>
    <source>
        <strain evidence="2">20211129_DDA</strain>
        <tissue evidence="2">Liver</tissue>
    </source>
</reference>
<sequence>MWDKVTPGRPKRSGSVAHRASGVNAPDWRTRGDSQVEGTATQMVATDTDRRIEIQQDGTMVVVTPGSADGSSGELEQGVERIPAL</sequence>
<dbReference type="EMBL" id="JANPWB010000011">
    <property type="protein sequence ID" value="KAJ1122396.1"/>
    <property type="molecule type" value="Genomic_DNA"/>
</dbReference>
<gene>
    <name evidence="2" type="ORF">NDU88_000885</name>
</gene>
<feature type="region of interest" description="Disordered" evidence="1">
    <location>
        <begin position="1"/>
        <end position="38"/>
    </location>
</feature>
<organism evidence="2 3">
    <name type="scientific">Pleurodeles waltl</name>
    <name type="common">Iberian ribbed newt</name>
    <dbReference type="NCBI Taxonomy" id="8319"/>
    <lineage>
        <taxon>Eukaryota</taxon>
        <taxon>Metazoa</taxon>
        <taxon>Chordata</taxon>
        <taxon>Craniata</taxon>
        <taxon>Vertebrata</taxon>
        <taxon>Euteleostomi</taxon>
        <taxon>Amphibia</taxon>
        <taxon>Batrachia</taxon>
        <taxon>Caudata</taxon>
        <taxon>Salamandroidea</taxon>
        <taxon>Salamandridae</taxon>
        <taxon>Pleurodelinae</taxon>
        <taxon>Pleurodeles</taxon>
    </lineage>
</organism>
<protein>
    <submittedName>
        <fullName evidence="2">Uncharacterized protein</fullName>
    </submittedName>
</protein>
<comment type="caution">
    <text evidence="2">The sequence shown here is derived from an EMBL/GenBank/DDBJ whole genome shotgun (WGS) entry which is preliminary data.</text>
</comment>
<proteinExistence type="predicted"/>
<name>A0AAV7P460_PLEWA</name>
<keyword evidence="3" id="KW-1185">Reference proteome</keyword>
<dbReference type="Proteomes" id="UP001066276">
    <property type="component" value="Chromosome 7"/>
</dbReference>
<evidence type="ECO:0000313" key="3">
    <source>
        <dbReference type="Proteomes" id="UP001066276"/>
    </source>
</evidence>
<dbReference type="AlphaFoldDB" id="A0AAV7P460"/>